<evidence type="ECO:0000313" key="2">
    <source>
        <dbReference type="Proteomes" id="UP000468650"/>
    </source>
</evidence>
<gene>
    <name evidence="1" type="ORF">F8C67_02165</name>
</gene>
<organism evidence="1 2">
    <name type="scientific">Phaeocystidibacter luteus</name>
    <dbReference type="NCBI Taxonomy" id="911197"/>
    <lineage>
        <taxon>Bacteria</taxon>
        <taxon>Pseudomonadati</taxon>
        <taxon>Bacteroidota</taxon>
        <taxon>Flavobacteriia</taxon>
        <taxon>Flavobacteriales</taxon>
        <taxon>Phaeocystidibacteraceae</taxon>
        <taxon>Phaeocystidibacter</taxon>
    </lineage>
</organism>
<dbReference type="EMBL" id="WBVO01000001">
    <property type="protein sequence ID" value="KAB2814566.1"/>
    <property type="molecule type" value="Genomic_DNA"/>
</dbReference>
<dbReference type="RefSeq" id="WP_151666144.1">
    <property type="nucleotide sequence ID" value="NZ_WBVO01000001.1"/>
</dbReference>
<name>A0A6N6RLX8_9FLAO</name>
<reference evidence="1 2" key="1">
    <citation type="submission" date="2019-09" db="EMBL/GenBank/DDBJ databases">
        <title>Genomes of family Cryomorphaceae.</title>
        <authorList>
            <person name="Bowman J.P."/>
        </authorList>
    </citation>
    <scope>NUCLEOTIDE SEQUENCE [LARGE SCALE GENOMIC DNA]</scope>
    <source>
        <strain evidence="1 2">LMG 25704</strain>
    </source>
</reference>
<comment type="caution">
    <text evidence="1">The sequence shown here is derived from an EMBL/GenBank/DDBJ whole genome shotgun (WGS) entry which is preliminary data.</text>
</comment>
<accession>A0A6N6RLX8</accession>
<protein>
    <submittedName>
        <fullName evidence="1">Uncharacterized protein</fullName>
    </submittedName>
</protein>
<dbReference type="Proteomes" id="UP000468650">
    <property type="component" value="Unassembled WGS sequence"/>
</dbReference>
<sequence length="213" mass="22610">MTKVARNGGAVKPMQVREIIMPANRAQAMESLVHAPEVRTAPGEIPQLGGVGTSAVSTPMQNPFVSTLRFTLDNSATGATTAYMIGDPLGMVAAILGGAYTDPDGTSAPSYTAFQRSIELSPIITKGFNYTVSTGTSAQFSEDFKYGRADIGGGFSLNPIYPETAQRNTQQNDKLLTFNQPFKFDKSSGLLINVAANTTVVLTFFVGSELNVI</sequence>
<evidence type="ECO:0000313" key="1">
    <source>
        <dbReference type="EMBL" id="KAB2814566.1"/>
    </source>
</evidence>
<dbReference type="AlphaFoldDB" id="A0A6N6RLX8"/>
<keyword evidence="2" id="KW-1185">Reference proteome</keyword>
<proteinExistence type="predicted"/>